<proteinExistence type="predicted"/>
<reference evidence="1" key="2">
    <citation type="submission" date="2015-06" db="UniProtKB">
        <authorList>
            <consortium name="EnsemblPlants"/>
        </authorList>
    </citation>
    <scope>IDENTIFICATION</scope>
    <source>
        <strain evidence="1">DM1-3 516 R44</strain>
    </source>
</reference>
<dbReference type="AlphaFoldDB" id="M1CPS8"/>
<dbReference type="EnsemblPlants" id="PGSC0003DMT400072151">
    <property type="protein sequence ID" value="PGSC0003DMT400072151"/>
    <property type="gene ID" value="PGSC0003DMG400028078"/>
</dbReference>
<protein>
    <submittedName>
        <fullName evidence="1">Metalloendopeptidase</fullName>
    </submittedName>
</protein>
<accession>M1CPS8</accession>
<keyword evidence="2" id="KW-1185">Reference proteome</keyword>
<evidence type="ECO:0000313" key="1">
    <source>
        <dbReference type="EnsemblPlants" id="PGSC0003DMT400072151"/>
    </source>
</evidence>
<name>M1CPS8_SOLTU</name>
<dbReference type="Proteomes" id="UP000011115">
    <property type="component" value="Unassembled WGS sequence"/>
</dbReference>
<evidence type="ECO:0000313" key="2">
    <source>
        <dbReference type="Proteomes" id="UP000011115"/>
    </source>
</evidence>
<organism evidence="1 2">
    <name type="scientific">Solanum tuberosum</name>
    <name type="common">Potato</name>
    <dbReference type="NCBI Taxonomy" id="4113"/>
    <lineage>
        <taxon>Eukaryota</taxon>
        <taxon>Viridiplantae</taxon>
        <taxon>Streptophyta</taxon>
        <taxon>Embryophyta</taxon>
        <taxon>Tracheophyta</taxon>
        <taxon>Spermatophyta</taxon>
        <taxon>Magnoliopsida</taxon>
        <taxon>eudicotyledons</taxon>
        <taxon>Gunneridae</taxon>
        <taxon>Pentapetalae</taxon>
        <taxon>asterids</taxon>
        <taxon>lamiids</taxon>
        <taxon>Solanales</taxon>
        <taxon>Solanaceae</taxon>
        <taxon>Solanoideae</taxon>
        <taxon>Solaneae</taxon>
        <taxon>Solanum</taxon>
    </lineage>
</organism>
<dbReference type="Gramene" id="PGSC0003DMT400072151">
    <property type="protein sequence ID" value="PGSC0003DMT400072151"/>
    <property type="gene ID" value="PGSC0003DMG400028078"/>
</dbReference>
<dbReference type="ExpressionAtlas" id="M1CPS8">
    <property type="expression patterns" value="baseline"/>
</dbReference>
<gene>
    <name evidence="1" type="primary">LOC102594117</name>
</gene>
<dbReference type="HOGENOM" id="CLU_3018080_0_0_1"/>
<reference evidence="2" key="1">
    <citation type="journal article" date="2011" name="Nature">
        <title>Genome sequence and analysis of the tuber crop potato.</title>
        <authorList>
            <consortium name="The Potato Genome Sequencing Consortium"/>
        </authorList>
    </citation>
    <scope>NUCLEOTIDE SEQUENCE [LARGE SCALE GENOMIC DNA]</scope>
    <source>
        <strain evidence="2">cv. DM1-3 516 R44</strain>
    </source>
</reference>
<dbReference type="OrthoDB" id="5738at2759"/>
<sequence>MTTLFKIIIVIRIMISHWRIQVLKTMMGLNRINKLDLRMVPMFKLRVDHLFPVSRW</sequence>